<dbReference type="EC" id="1.1.1.205" evidence="10"/>
<feature type="domain" description="IMP dehydrogenase/GMP reductase" evidence="9">
    <location>
        <begin position="616"/>
        <end position="674"/>
    </location>
</feature>
<dbReference type="InterPro" id="IPR005990">
    <property type="entry name" value="IMP_DH"/>
</dbReference>
<comment type="caution">
    <text evidence="10">The sequence shown here is derived from an EMBL/GenBank/DDBJ whole genome shotgun (WGS) entry which is preliminary data.</text>
</comment>
<keyword evidence="5" id="KW-0630">Potassium</keyword>
<name>A0ABM8Z9U9_9LACO</name>
<evidence type="ECO:0000256" key="1">
    <source>
        <dbReference type="ARBA" id="ARBA00001958"/>
    </source>
</evidence>
<dbReference type="Proteomes" id="UP000789719">
    <property type="component" value="Unassembled WGS sequence"/>
</dbReference>
<organism evidence="10 11">
    <name type="scientific">Periweissella ghanensis</name>
    <dbReference type="NCBI Taxonomy" id="467997"/>
    <lineage>
        <taxon>Bacteria</taxon>
        <taxon>Bacillati</taxon>
        <taxon>Bacillota</taxon>
        <taxon>Bacilli</taxon>
        <taxon>Lactobacillales</taxon>
        <taxon>Lactobacillaceae</taxon>
        <taxon>Periweissella</taxon>
    </lineage>
</organism>
<reference evidence="10 11" key="1">
    <citation type="submission" date="2021-11" db="EMBL/GenBank/DDBJ databases">
        <authorList>
            <person name="Depoorter E."/>
        </authorList>
    </citation>
    <scope>NUCLEOTIDE SEQUENCE [LARGE SCALE GENOMIC DNA]</scope>
    <source>
        <strain evidence="10 11">LMG 24286</strain>
    </source>
</reference>
<protein>
    <submittedName>
        <fullName evidence="10">Inosine-5'-monophosphate dehydrogenase</fullName>
        <ecNumber evidence="10">1.1.1.205</ecNumber>
    </submittedName>
</protein>
<comment type="similarity">
    <text evidence="2">Belongs to the IMPDH/GMPR family.</text>
</comment>
<dbReference type="PANTHER" id="PTHR11911:SF111">
    <property type="entry name" value="INOSINE-5'-MONOPHOSPHATE DEHYDROGENASE"/>
    <property type="match status" value="1"/>
</dbReference>
<dbReference type="InterPro" id="IPR013785">
    <property type="entry name" value="Aldolase_TIM"/>
</dbReference>
<comment type="catalytic activity">
    <reaction evidence="8">
        <text>IMP + NAD(+) + H2O = XMP + NADH + H(+)</text>
        <dbReference type="Rhea" id="RHEA:11708"/>
        <dbReference type="ChEBI" id="CHEBI:15377"/>
        <dbReference type="ChEBI" id="CHEBI:15378"/>
        <dbReference type="ChEBI" id="CHEBI:57464"/>
        <dbReference type="ChEBI" id="CHEBI:57540"/>
        <dbReference type="ChEBI" id="CHEBI:57945"/>
        <dbReference type="ChEBI" id="CHEBI:58053"/>
        <dbReference type="EC" id="1.1.1.205"/>
    </reaction>
</comment>
<evidence type="ECO:0000256" key="7">
    <source>
        <dbReference type="ARBA" id="ARBA00023027"/>
    </source>
</evidence>
<evidence type="ECO:0000256" key="6">
    <source>
        <dbReference type="ARBA" id="ARBA00023002"/>
    </source>
</evidence>
<keyword evidence="3" id="KW-0332">GMP biosynthesis</keyword>
<evidence type="ECO:0000256" key="3">
    <source>
        <dbReference type="ARBA" id="ARBA00022749"/>
    </source>
</evidence>
<evidence type="ECO:0000259" key="9">
    <source>
        <dbReference type="Pfam" id="PF00478"/>
    </source>
</evidence>
<accession>A0ABM8Z9U9</accession>
<keyword evidence="7" id="KW-0520">NAD</keyword>
<dbReference type="EMBL" id="CAKKNT010000006">
    <property type="protein sequence ID" value="CAH0418247.1"/>
    <property type="molecule type" value="Genomic_DNA"/>
</dbReference>
<evidence type="ECO:0000313" key="11">
    <source>
        <dbReference type="Proteomes" id="UP000789719"/>
    </source>
</evidence>
<dbReference type="Gene3D" id="3.20.20.70">
    <property type="entry name" value="Aldolase class I"/>
    <property type="match status" value="3"/>
</dbReference>
<comment type="cofactor">
    <cofactor evidence="1">
        <name>K(+)</name>
        <dbReference type="ChEBI" id="CHEBI:29103"/>
    </cofactor>
</comment>
<dbReference type="GO" id="GO:0003938">
    <property type="term" value="F:IMP dehydrogenase activity"/>
    <property type="evidence" value="ECO:0007669"/>
    <property type="project" value="UniProtKB-EC"/>
</dbReference>
<dbReference type="PROSITE" id="PS00487">
    <property type="entry name" value="IMP_DH_GMP_RED"/>
    <property type="match status" value="1"/>
</dbReference>
<feature type="domain" description="IMP dehydrogenase/GMP reductase" evidence="9">
    <location>
        <begin position="12"/>
        <end position="365"/>
    </location>
</feature>
<gene>
    <name evidence="10" type="primary">IMPDH</name>
    <name evidence="10" type="ORF">WGH24286_00665</name>
</gene>
<dbReference type="Pfam" id="PF00478">
    <property type="entry name" value="IMPDH"/>
    <property type="match status" value="3"/>
</dbReference>
<proteinExistence type="inferred from homology"/>
<keyword evidence="11" id="KW-1185">Reference proteome</keyword>
<dbReference type="SUPFAM" id="SSF51412">
    <property type="entry name" value="Inosine monophosphate dehydrogenase (IMPDH)"/>
    <property type="match status" value="2"/>
</dbReference>
<dbReference type="SMART" id="SM01240">
    <property type="entry name" value="IMPDH"/>
    <property type="match status" value="2"/>
</dbReference>
<keyword evidence="4" id="KW-0658">Purine biosynthesis</keyword>
<dbReference type="PANTHER" id="PTHR11911">
    <property type="entry name" value="INOSINE-5-MONOPHOSPHATE DEHYDROGENASE RELATED"/>
    <property type="match status" value="1"/>
</dbReference>
<sequence>MSNWDEKFSKQGFTFDDIALLADANENADTAINLQTTLADNLHLNIPVLSASMDTVTEANMAAALASAGGLGVIHKNLSIADQANEVAKVKALTIDTKSNPMAALDEQGRLLVAAAVGVTSDTFERASALFNAGADAIIIDTAHGHSAGVLRKIAEIRADFPNNTLIAGNVATASGTRALFEAGVDVVKVGIGPGSICTTRVVAGVGVPQFTAIHDAATIAKEYGKAIIADGGLKSADDITKALVAGGNAIMVGSMLAGTDEAPGEVFVAEDGKKYKSYRGMGSIGAMQRGSSDRYFQGGVNEANKLVPEGIEGRTAYKGAALDVIGKMIDGVKANMHGLKLTDLASLINDDAATKIANPFPTDSAAHLSYENVLLQPAASNVLPNSVSLATQIAPMLTLNIPVISDQTITDATLATVLAQQGGLGVISAKLSIDAQAKEVGLVKSVSISTVSTPNAATDVQGEQGHLVVAAAVNIDDELMARVEKLVAAKVDAVVVNHATPAVITELHAAFPTLVLFADDVTSADDAQALLKAGATTLVAKTTDHTELSTILAVAKVADAHGAFVIAHGDIKYSGDIVKALSAGANAVMLDSMLAGTDEAVQGDIIATGNENMLAGYEEHTSYNGSAADVIFQMLGGLRSGMGYTGAATPAELIQKAAFVQITTAGLIESHPHDVTITKSAPNYSK</sequence>
<evidence type="ECO:0000256" key="5">
    <source>
        <dbReference type="ARBA" id="ARBA00022958"/>
    </source>
</evidence>
<evidence type="ECO:0000256" key="2">
    <source>
        <dbReference type="ARBA" id="ARBA00005502"/>
    </source>
</evidence>
<evidence type="ECO:0000256" key="8">
    <source>
        <dbReference type="ARBA" id="ARBA00048028"/>
    </source>
</evidence>
<keyword evidence="6 10" id="KW-0560">Oxidoreductase</keyword>
<dbReference type="CDD" id="cd00381">
    <property type="entry name" value="IMPDH"/>
    <property type="match status" value="1"/>
</dbReference>
<feature type="domain" description="IMP dehydrogenase/GMP reductase" evidence="9">
    <location>
        <begin position="369"/>
        <end position="611"/>
    </location>
</feature>
<evidence type="ECO:0000256" key="4">
    <source>
        <dbReference type="ARBA" id="ARBA00022755"/>
    </source>
</evidence>
<dbReference type="InterPro" id="IPR001093">
    <property type="entry name" value="IMP_DH_GMPRt"/>
</dbReference>
<dbReference type="InterPro" id="IPR015875">
    <property type="entry name" value="IMP_DH/GMP_Rdtase_CS"/>
</dbReference>
<evidence type="ECO:0000313" key="10">
    <source>
        <dbReference type="EMBL" id="CAH0418247.1"/>
    </source>
</evidence>